<reference evidence="1 2" key="1">
    <citation type="submission" date="2019-03" db="EMBL/GenBank/DDBJ databases">
        <title>Genomic Encyclopedia of Archaeal and Bacterial Type Strains, Phase II (KMG-II): from individual species to whole genera.</title>
        <authorList>
            <person name="Goeker M."/>
        </authorList>
    </citation>
    <scope>NUCLEOTIDE SEQUENCE [LARGE SCALE GENOMIC DNA]</scope>
    <source>
        <strain evidence="1 2">DSM 18435</strain>
    </source>
</reference>
<proteinExistence type="predicted"/>
<evidence type="ECO:0000313" key="2">
    <source>
        <dbReference type="Proteomes" id="UP000295468"/>
    </source>
</evidence>
<name>A0A4R6TRB6_9FLAO</name>
<accession>A0A4R6TRB6</accession>
<dbReference type="OrthoDB" id="1450382at2"/>
<comment type="caution">
    <text evidence="1">The sequence shown here is derived from an EMBL/GenBank/DDBJ whole genome shotgun (WGS) entry which is preliminary data.</text>
</comment>
<evidence type="ECO:0000313" key="1">
    <source>
        <dbReference type="EMBL" id="TDQ33066.1"/>
    </source>
</evidence>
<organism evidence="1 2">
    <name type="scientific">Zeaxanthinibacter enoshimensis</name>
    <dbReference type="NCBI Taxonomy" id="392009"/>
    <lineage>
        <taxon>Bacteria</taxon>
        <taxon>Pseudomonadati</taxon>
        <taxon>Bacteroidota</taxon>
        <taxon>Flavobacteriia</taxon>
        <taxon>Flavobacteriales</taxon>
        <taxon>Flavobacteriaceae</taxon>
        <taxon>Zeaxanthinibacter</taxon>
    </lineage>
</organism>
<dbReference type="RefSeq" id="WP_133643080.1">
    <property type="nucleotide sequence ID" value="NZ_SNYI01000001.1"/>
</dbReference>
<dbReference type="Proteomes" id="UP000295468">
    <property type="component" value="Unassembled WGS sequence"/>
</dbReference>
<keyword evidence="2" id="KW-1185">Reference proteome</keyword>
<sequence>MFNSIPGFRGLLLLALSFTCINCRQHTSGKEDGDGAHLPDSAENIVKKVADNGEQAQPQLFPFGQELSSFHNSQTLRNEAGDCTTTLREFNRDSLRIVTDSTDCFDYGVHNQYFLFRKDSLEQVHIFEFYPQYDPAGEKLTYVATETVYSLARQPARTYVRSDTLAQPEPGEMKSAFESELIPDRDALLEDLRIQLASLEDPGEDPYGLNIEVYKDTDGGKADIYLYSNAWANPAWISQEPAMSPIPEEQYIAWEIPKAAAFAFNSWYAGGGYIYYGLIEGSEVMIYRRFVEETQPDEERFTLYKMISLDPQASTPSYYICYRDDRDKDRVLMIAISENGIALWAVYKGVEDQYILVEKTRETDTSGAVPLLENSYGAFSGNTLSGTFILTHSGNWDYAKFAPADKAEEQRFTINHEASTGEKGYSTKPCF</sequence>
<dbReference type="EMBL" id="SNYI01000001">
    <property type="protein sequence ID" value="TDQ33066.1"/>
    <property type="molecule type" value="Genomic_DNA"/>
</dbReference>
<dbReference type="AlphaFoldDB" id="A0A4R6TRB6"/>
<gene>
    <name evidence="1" type="ORF">CLV82_0904</name>
</gene>
<protein>
    <submittedName>
        <fullName evidence="1">Uncharacterized protein</fullName>
    </submittedName>
</protein>